<dbReference type="GO" id="GO:0016791">
    <property type="term" value="F:phosphatase activity"/>
    <property type="evidence" value="ECO:0007669"/>
    <property type="project" value="TreeGrafter"/>
</dbReference>
<keyword evidence="1" id="KW-0732">Signal</keyword>
<dbReference type="InterPro" id="IPR029033">
    <property type="entry name" value="His_PPase_superfam"/>
</dbReference>
<evidence type="ECO:0000313" key="3">
    <source>
        <dbReference type="Proteomes" id="UP000031192"/>
    </source>
</evidence>
<dbReference type="Proteomes" id="UP000031192">
    <property type="component" value="Unassembled WGS sequence"/>
</dbReference>
<name>A0A0B4HFW2_METGA</name>
<dbReference type="HOGENOM" id="CLU_030126_0_0_1"/>
<comment type="caution">
    <text evidence="2">The sequence shown here is derived from an EMBL/GenBank/DDBJ whole genome shotgun (WGS) entry which is preliminary data.</text>
</comment>
<proteinExistence type="predicted"/>
<dbReference type="PANTHER" id="PTHR11567">
    <property type="entry name" value="ACID PHOSPHATASE-RELATED"/>
    <property type="match status" value="1"/>
</dbReference>
<reference evidence="2 3" key="1">
    <citation type="journal article" date="2014" name="Proc. Natl. Acad. Sci. U.S.A.">
        <title>Trajectory and genomic determinants of fungal-pathogen speciation and host adaptation.</title>
        <authorList>
            <person name="Hu X."/>
            <person name="Xiao G."/>
            <person name="Zheng P."/>
            <person name="Shang Y."/>
            <person name="Su Y."/>
            <person name="Zhang X."/>
            <person name="Liu X."/>
            <person name="Zhan S."/>
            <person name="St Leger R.J."/>
            <person name="Wang C."/>
        </authorList>
    </citation>
    <scope>NUCLEOTIDE SEQUENCE [LARGE SCALE GENOMIC DNA]</scope>
    <source>
        <strain evidence="2 3">ARSEF 977</strain>
    </source>
</reference>
<accession>A0A0B4HFW2</accession>
<organism evidence="2 3">
    <name type="scientific">Metarhizium guizhouense (strain ARSEF 977)</name>
    <dbReference type="NCBI Taxonomy" id="1276136"/>
    <lineage>
        <taxon>Eukaryota</taxon>
        <taxon>Fungi</taxon>
        <taxon>Dikarya</taxon>
        <taxon>Ascomycota</taxon>
        <taxon>Pezizomycotina</taxon>
        <taxon>Sordariomycetes</taxon>
        <taxon>Hypocreomycetidae</taxon>
        <taxon>Hypocreales</taxon>
        <taxon>Clavicipitaceae</taxon>
        <taxon>Metarhizium</taxon>
    </lineage>
</organism>
<sequence length="568" mass="62625">MGRRVLFAEIMIPLVVASSAVHGTRAIDTSWHAPAETQLNNLTSALGSNGVYGFIFNSSNTPQHEYGVYNWCNMPHVRPTEYVVADKAYELQYVELIHRHHKRTPYASNAFPVESYQWNCEDAHLFLYGEPFQGKQSSPVFRKGHISPMNPFVPPGWIGSCNFPQITSGGLSDSWQHGADLYAVYHDLLGFLPSRNSDYKSSVRYRVTNNVITSQVAGMVVSGMWWTNDPYPLIVEAPGVDSLEPQYPCNSADTLFNSIKSNQNPDWKQHLEASAALFSTLDDISGVPSSDGGFHSSFDHYYDNLSARQCHAKPLPCKLVDGQNSTRCISQDLANAVYRLGNWEYSQIYRDHPSSLPASVASLGVWIGELTSHLRDVMSGSSDIRYFHNIAHDGSLSRLLSVLQINEMVWPGMGAEVVFELYKRKDHGPNPSPTTPVVAPGCHHDNCLRHMLQHPTSASILCQNVTSSTSGSPTSTRSFLAECSGQSRLVSACSCISSTTIKTAPAPSQTPLSIPSRHYIRVLFGGRILQSSNPNLGRMDMLPVEVLIDYLEGLVGKDGGLVKSKCQN</sequence>
<evidence type="ECO:0000256" key="1">
    <source>
        <dbReference type="SAM" id="SignalP"/>
    </source>
</evidence>
<dbReference type="SUPFAM" id="SSF53254">
    <property type="entry name" value="Phosphoglycerate mutase-like"/>
    <property type="match status" value="1"/>
</dbReference>
<dbReference type="PANTHER" id="PTHR11567:SF195">
    <property type="entry name" value="ACID PHOSPHATASE, PUTATIVE (AFU_ORTHOLOGUE AFUA_3G14570)-RELATED"/>
    <property type="match status" value="1"/>
</dbReference>
<dbReference type="OrthoDB" id="10262962at2759"/>
<dbReference type="EMBL" id="AZNH01000010">
    <property type="protein sequence ID" value="KID88771.1"/>
    <property type="molecule type" value="Genomic_DNA"/>
</dbReference>
<dbReference type="Gene3D" id="3.40.50.1240">
    <property type="entry name" value="Phosphoglycerate mutase-like"/>
    <property type="match status" value="1"/>
</dbReference>
<feature type="signal peptide" evidence="1">
    <location>
        <begin position="1"/>
        <end position="26"/>
    </location>
</feature>
<dbReference type="AlphaFoldDB" id="A0A0B4HFW2"/>
<gene>
    <name evidence="2" type="ORF">MGU_04114</name>
</gene>
<evidence type="ECO:0000313" key="2">
    <source>
        <dbReference type="EMBL" id="KID88771.1"/>
    </source>
</evidence>
<protein>
    <submittedName>
        <fullName evidence="2">Histidine acid phosphatase family protein</fullName>
    </submittedName>
</protein>
<feature type="chain" id="PRO_5002092793" evidence="1">
    <location>
        <begin position="27"/>
        <end position="568"/>
    </location>
</feature>
<dbReference type="InterPro" id="IPR050645">
    <property type="entry name" value="Histidine_acid_phosphatase"/>
</dbReference>
<keyword evidence="3" id="KW-1185">Reference proteome</keyword>